<sequence length="54" mass="6125">MTYDLIRHFADSWGLVAMTAMFVGFVGWTFRPGAHRDHHSAAHSILEEGERHDG</sequence>
<proteinExistence type="predicted"/>
<dbReference type="Proteomes" id="UP001427805">
    <property type="component" value="Unassembled WGS sequence"/>
</dbReference>
<evidence type="ECO:0000313" key="3">
    <source>
        <dbReference type="Proteomes" id="UP001427805"/>
    </source>
</evidence>
<feature type="transmembrane region" description="Helical" evidence="1">
    <location>
        <begin position="12"/>
        <end position="30"/>
    </location>
</feature>
<dbReference type="RefSeq" id="WP_346247493.1">
    <property type="nucleotide sequence ID" value="NZ_JBDIZK010000009.1"/>
</dbReference>
<evidence type="ECO:0000313" key="2">
    <source>
        <dbReference type="EMBL" id="MEN3748463.1"/>
    </source>
</evidence>
<reference evidence="2 3" key="1">
    <citation type="submission" date="2024-05" db="EMBL/GenBank/DDBJ databases">
        <title>Sphingomonas sp. HF-S3 16S ribosomal RNA gene Genome sequencing and assembly.</title>
        <authorList>
            <person name="Lee H."/>
        </authorList>
    </citation>
    <scope>NUCLEOTIDE SEQUENCE [LARGE SCALE GENOMIC DNA]</scope>
    <source>
        <strain evidence="2 3">HF-S3</strain>
    </source>
</reference>
<gene>
    <name evidence="2" type="ORF">TPR58_14905</name>
</gene>
<organism evidence="2 3">
    <name type="scientific">Sphingomonas rustica</name>
    <dbReference type="NCBI Taxonomy" id="3103142"/>
    <lineage>
        <taxon>Bacteria</taxon>
        <taxon>Pseudomonadati</taxon>
        <taxon>Pseudomonadota</taxon>
        <taxon>Alphaproteobacteria</taxon>
        <taxon>Sphingomonadales</taxon>
        <taxon>Sphingomonadaceae</taxon>
        <taxon>Sphingomonas</taxon>
    </lineage>
</organism>
<dbReference type="InterPro" id="IPR008621">
    <property type="entry name" value="Cbb3-typ_cyt_oxidase_comp"/>
</dbReference>
<accession>A0ABV0BA71</accession>
<dbReference type="EMBL" id="JBDIZK010000009">
    <property type="protein sequence ID" value="MEN3748463.1"/>
    <property type="molecule type" value="Genomic_DNA"/>
</dbReference>
<name>A0ABV0BA71_9SPHN</name>
<keyword evidence="1" id="KW-0812">Transmembrane</keyword>
<comment type="caution">
    <text evidence="2">The sequence shown here is derived from an EMBL/GenBank/DDBJ whole genome shotgun (WGS) entry which is preliminary data.</text>
</comment>
<dbReference type="Pfam" id="PF05545">
    <property type="entry name" value="FixQ"/>
    <property type="match status" value="1"/>
</dbReference>
<keyword evidence="1" id="KW-0472">Membrane</keyword>
<dbReference type="CDD" id="cd01324">
    <property type="entry name" value="cbb3_Oxidase_CcoQ"/>
    <property type="match status" value="1"/>
</dbReference>
<keyword evidence="1" id="KW-1133">Transmembrane helix</keyword>
<protein>
    <submittedName>
        <fullName evidence="2">Cbb3-type cytochrome c oxidase subunit 3</fullName>
    </submittedName>
</protein>
<evidence type="ECO:0000256" key="1">
    <source>
        <dbReference type="SAM" id="Phobius"/>
    </source>
</evidence>
<keyword evidence="3" id="KW-1185">Reference proteome</keyword>